<evidence type="ECO:0000313" key="3">
    <source>
        <dbReference type="Proteomes" id="UP000736335"/>
    </source>
</evidence>
<dbReference type="OrthoDB" id="5986190at2759"/>
<reference evidence="2" key="1">
    <citation type="journal article" date="2020" name="Nat. Commun.">
        <title>Large-scale genome sequencing of mycorrhizal fungi provides insights into the early evolution of symbiotic traits.</title>
        <authorList>
            <person name="Miyauchi S."/>
            <person name="Kiss E."/>
            <person name="Kuo A."/>
            <person name="Drula E."/>
            <person name="Kohler A."/>
            <person name="Sanchez-Garcia M."/>
            <person name="Morin E."/>
            <person name="Andreopoulos B."/>
            <person name="Barry K.W."/>
            <person name="Bonito G."/>
            <person name="Buee M."/>
            <person name="Carver A."/>
            <person name="Chen C."/>
            <person name="Cichocki N."/>
            <person name="Clum A."/>
            <person name="Culley D."/>
            <person name="Crous P.W."/>
            <person name="Fauchery L."/>
            <person name="Girlanda M."/>
            <person name="Hayes R.D."/>
            <person name="Keri Z."/>
            <person name="LaButti K."/>
            <person name="Lipzen A."/>
            <person name="Lombard V."/>
            <person name="Magnuson J."/>
            <person name="Maillard F."/>
            <person name="Murat C."/>
            <person name="Nolan M."/>
            <person name="Ohm R.A."/>
            <person name="Pangilinan J."/>
            <person name="Pereira M.F."/>
            <person name="Perotto S."/>
            <person name="Peter M."/>
            <person name="Pfister S."/>
            <person name="Riley R."/>
            <person name="Sitrit Y."/>
            <person name="Stielow J.B."/>
            <person name="Szollosi G."/>
            <person name="Zifcakova L."/>
            <person name="Stursova M."/>
            <person name="Spatafora J.W."/>
            <person name="Tedersoo L."/>
            <person name="Vaario L.M."/>
            <person name="Yamada A."/>
            <person name="Yan M."/>
            <person name="Wang P."/>
            <person name="Xu J."/>
            <person name="Bruns T."/>
            <person name="Baldrian P."/>
            <person name="Vilgalys R."/>
            <person name="Dunand C."/>
            <person name="Henrissat B."/>
            <person name="Grigoriev I.V."/>
            <person name="Hibbett D."/>
            <person name="Nagy L.G."/>
            <person name="Martin F.M."/>
        </authorList>
    </citation>
    <scope>NUCLEOTIDE SEQUENCE</scope>
    <source>
        <strain evidence="2">UH-Tt-Lm1</strain>
    </source>
</reference>
<evidence type="ECO:0000313" key="2">
    <source>
        <dbReference type="EMBL" id="KAF9785094.1"/>
    </source>
</evidence>
<dbReference type="InterPro" id="IPR011990">
    <property type="entry name" value="TPR-like_helical_dom_sf"/>
</dbReference>
<comment type="caution">
    <text evidence="2">The sequence shown here is derived from an EMBL/GenBank/DDBJ whole genome shotgun (WGS) entry which is preliminary data.</text>
</comment>
<feature type="region of interest" description="Disordered" evidence="1">
    <location>
        <begin position="1"/>
        <end position="24"/>
    </location>
</feature>
<dbReference type="Gene3D" id="1.25.40.10">
    <property type="entry name" value="Tetratricopeptide repeat domain"/>
    <property type="match status" value="2"/>
</dbReference>
<dbReference type="SUPFAM" id="SSF52540">
    <property type="entry name" value="P-loop containing nucleoside triphosphate hydrolases"/>
    <property type="match status" value="1"/>
</dbReference>
<reference evidence="2" key="2">
    <citation type="submission" date="2020-11" db="EMBL/GenBank/DDBJ databases">
        <authorList>
            <consortium name="DOE Joint Genome Institute"/>
            <person name="Kuo A."/>
            <person name="Miyauchi S."/>
            <person name="Kiss E."/>
            <person name="Drula E."/>
            <person name="Kohler A."/>
            <person name="Sanchez-Garcia M."/>
            <person name="Andreopoulos B."/>
            <person name="Barry K.W."/>
            <person name="Bonito G."/>
            <person name="Buee M."/>
            <person name="Carver A."/>
            <person name="Chen C."/>
            <person name="Cichocki N."/>
            <person name="Clum A."/>
            <person name="Culley D."/>
            <person name="Crous P.W."/>
            <person name="Fauchery L."/>
            <person name="Girlanda M."/>
            <person name="Hayes R."/>
            <person name="Keri Z."/>
            <person name="Labutti K."/>
            <person name="Lipzen A."/>
            <person name="Lombard V."/>
            <person name="Magnuson J."/>
            <person name="Maillard F."/>
            <person name="Morin E."/>
            <person name="Murat C."/>
            <person name="Nolan M."/>
            <person name="Ohm R."/>
            <person name="Pangilinan J."/>
            <person name="Pereira M."/>
            <person name="Perotto S."/>
            <person name="Peter M."/>
            <person name="Riley R."/>
            <person name="Sitrit Y."/>
            <person name="Stielow B."/>
            <person name="Szollosi G."/>
            <person name="Zifcakova L."/>
            <person name="Stursova M."/>
            <person name="Spatafora J.W."/>
            <person name="Tedersoo L."/>
            <person name="Vaario L.-M."/>
            <person name="Yamada A."/>
            <person name="Yan M."/>
            <person name="Wang P."/>
            <person name="Xu J."/>
            <person name="Bruns T."/>
            <person name="Baldrian P."/>
            <person name="Vilgalys R."/>
            <person name="Henrissat B."/>
            <person name="Grigoriev I.V."/>
            <person name="Hibbett D."/>
            <person name="Nagy L.G."/>
            <person name="Martin F.M."/>
        </authorList>
    </citation>
    <scope>NUCLEOTIDE SEQUENCE</scope>
    <source>
        <strain evidence="2">UH-Tt-Lm1</strain>
    </source>
</reference>
<dbReference type="PANTHER" id="PTHR47691:SF3">
    <property type="entry name" value="HTH-TYPE TRANSCRIPTIONAL REGULATOR RV0890C-RELATED"/>
    <property type="match status" value="1"/>
</dbReference>
<proteinExistence type="predicted"/>
<dbReference type="AlphaFoldDB" id="A0A9P6HDP0"/>
<name>A0A9P6HDP0_9AGAM</name>
<evidence type="ECO:0008006" key="4">
    <source>
        <dbReference type="Google" id="ProtNLM"/>
    </source>
</evidence>
<protein>
    <recommendedName>
        <fullName evidence="4">NB-ARC domain-containing protein</fullName>
    </recommendedName>
</protein>
<evidence type="ECO:0000256" key="1">
    <source>
        <dbReference type="SAM" id="MobiDB-lite"/>
    </source>
</evidence>
<organism evidence="2 3">
    <name type="scientific">Thelephora terrestris</name>
    <dbReference type="NCBI Taxonomy" id="56493"/>
    <lineage>
        <taxon>Eukaryota</taxon>
        <taxon>Fungi</taxon>
        <taxon>Dikarya</taxon>
        <taxon>Basidiomycota</taxon>
        <taxon>Agaricomycotina</taxon>
        <taxon>Agaricomycetes</taxon>
        <taxon>Thelephorales</taxon>
        <taxon>Thelephoraceae</taxon>
        <taxon>Thelephora</taxon>
    </lineage>
</organism>
<sequence length="751" mass="84094">MSASAHGTSGPGGRAGFQPTLERLESSATKEKIDALLKELDRLGLGVAGGDKAHESLPTRSEASLPALERIKYKLQGLSDRVKNLGRMGTSEDTKDLSDLIDGIRDAVIGCEPILLAANIPGELPPPAPRACFGRKELIEKVAILAENLEPVALIGAGGIGKTSIALAALHHDRVKGRFGDNRRFIRCDQFPASRAHFLARLSKVIGVGVENPEDLTALRPLLSTKEMFIVLDNAESVLDPQGTNGREIYAVVNELCQFKTICLCITSRITTVPRYCKRPQIPTLSMEAARDIFYGIYGDNERSEIIDDLLQRLDFHALSITLLATTASDNLWGHERLAEEWDEHRAQVLHTDYKESLAATIELSLDSPTFRKLGPSARDLLEVVAFFPQGVAEKNFQWFFPTIPDRKNTFDKFCVLSLTHRSNGFVTMLAPIRDYLSPRDPNSSQLICATKDCYFTRLSVDFDPHRPEFGETQWIRSEDMNVEHLLDVFISIDANALNVWDACCRFMRHIRWYKPRQTILRSKIEGLPDDHPSKPRCLFELSLLFRLVGNHAEQKRLLSRCLTISREREDHSHVALTLSALSGLNQIPGLREEGMEQAEEALEIYKQLGDTVAYVNCLYDLARLLLRDDQVDAAENIVLRLIVFLPEKGQDYILCGSHRLLGGVYHAKGEKGKAVHHFETALRIASPFGWRSQLSATHYSLSLWRSKCTKNILTRAMQSHRAKPVTPRETPQSSRTKLLAHLARVVPHVA</sequence>
<dbReference type="EMBL" id="WIUZ02000007">
    <property type="protein sequence ID" value="KAF9785094.1"/>
    <property type="molecule type" value="Genomic_DNA"/>
</dbReference>
<dbReference type="PANTHER" id="PTHR47691">
    <property type="entry name" value="REGULATOR-RELATED"/>
    <property type="match status" value="1"/>
</dbReference>
<dbReference type="Gene3D" id="3.40.50.300">
    <property type="entry name" value="P-loop containing nucleotide triphosphate hydrolases"/>
    <property type="match status" value="1"/>
</dbReference>
<accession>A0A9P6HDP0</accession>
<dbReference type="Proteomes" id="UP000736335">
    <property type="component" value="Unassembled WGS sequence"/>
</dbReference>
<dbReference type="SUPFAM" id="SSF48452">
    <property type="entry name" value="TPR-like"/>
    <property type="match status" value="1"/>
</dbReference>
<dbReference type="InterPro" id="IPR027417">
    <property type="entry name" value="P-loop_NTPase"/>
</dbReference>
<keyword evidence="3" id="KW-1185">Reference proteome</keyword>
<gene>
    <name evidence="2" type="ORF">BJ322DRAFT_1020694</name>
</gene>